<sequence length="94" mass="11157">MNTCDNCSFLMDDHVINSPKEYLDILNDMQQYIDHGNFILVEQTCSIHDVLKDTWYSDCIKHVMQCKECNSQFVCYADTYHGTGRFYKKDNNHY</sequence>
<name>A0A644Y491_9ZZZZ</name>
<protein>
    <submittedName>
        <fullName evidence="1">Uncharacterized protein</fullName>
    </submittedName>
</protein>
<dbReference type="AlphaFoldDB" id="A0A644Y491"/>
<proteinExistence type="predicted"/>
<organism evidence="1">
    <name type="scientific">bioreactor metagenome</name>
    <dbReference type="NCBI Taxonomy" id="1076179"/>
    <lineage>
        <taxon>unclassified sequences</taxon>
        <taxon>metagenomes</taxon>
        <taxon>ecological metagenomes</taxon>
    </lineage>
</organism>
<accession>A0A644Y491</accession>
<evidence type="ECO:0000313" key="1">
    <source>
        <dbReference type="EMBL" id="MPM20954.1"/>
    </source>
</evidence>
<reference evidence="1" key="1">
    <citation type="submission" date="2019-08" db="EMBL/GenBank/DDBJ databases">
        <authorList>
            <person name="Kucharzyk K."/>
            <person name="Murdoch R.W."/>
            <person name="Higgins S."/>
            <person name="Loffler F."/>
        </authorList>
    </citation>
    <scope>NUCLEOTIDE SEQUENCE</scope>
</reference>
<comment type="caution">
    <text evidence="1">The sequence shown here is derived from an EMBL/GenBank/DDBJ whole genome shotgun (WGS) entry which is preliminary data.</text>
</comment>
<dbReference type="EMBL" id="VSSQ01003490">
    <property type="protein sequence ID" value="MPM20954.1"/>
    <property type="molecule type" value="Genomic_DNA"/>
</dbReference>
<gene>
    <name evidence="1" type="ORF">SDC9_67393</name>
</gene>